<comment type="caution">
    <text evidence="1">The sequence shown here is derived from an EMBL/GenBank/DDBJ whole genome shotgun (WGS) entry which is preliminary data.</text>
</comment>
<evidence type="ECO:0000313" key="1">
    <source>
        <dbReference type="EMBL" id="GIH62435.1"/>
    </source>
</evidence>
<gene>
    <name evidence="1" type="ORF">Msi02_32520</name>
</gene>
<sequence length="95" mass="9145">MVSFVFAESSAVDAAGTSPLSGVVTVAGGSGGMTVEAAGGAATAPDAAAAGSALKAPAEAVSAALLIVTQAMRSRVVELVDRGSLPRVFRLCLPG</sequence>
<dbReference type="EMBL" id="BOOF01000017">
    <property type="protein sequence ID" value="GIH62435.1"/>
    <property type="molecule type" value="Genomic_DNA"/>
</dbReference>
<proteinExistence type="predicted"/>
<accession>A0ABQ4GLY7</accession>
<keyword evidence="2" id="KW-1185">Reference proteome</keyword>
<organism evidence="1 2">
    <name type="scientific">Microbispora siamensis</name>
    <dbReference type="NCBI Taxonomy" id="564413"/>
    <lineage>
        <taxon>Bacteria</taxon>
        <taxon>Bacillati</taxon>
        <taxon>Actinomycetota</taxon>
        <taxon>Actinomycetes</taxon>
        <taxon>Streptosporangiales</taxon>
        <taxon>Streptosporangiaceae</taxon>
        <taxon>Microbispora</taxon>
    </lineage>
</organism>
<evidence type="ECO:0000313" key="2">
    <source>
        <dbReference type="Proteomes" id="UP000660454"/>
    </source>
</evidence>
<dbReference type="Proteomes" id="UP000660454">
    <property type="component" value="Unassembled WGS sequence"/>
</dbReference>
<name>A0ABQ4GLY7_9ACTN</name>
<reference evidence="1 2" key="1">
    <citation type="submission" date="2021-01" db="EMBL/GenBank/DDBJ databases">
        <title>Whole genome shotgun sequence of Microbispora siamensis NBRC 104113.</title>
        <authorList>
            <person name="Komaki H."/>
            <person name="Tamura T."/>
        </authorList>
    </citation>
    <scope>NUCLEOTIDE SEQUENCE [LARGE SCALE GENOMIC DNA]</scope>
    <source>
        <strain evidence="1 2">NBRC 104113</strain>
    </source>
</reference>
<protein>
    <submittedName>
        <fullName evidence="1">Uncharacterized protein</fullName>
    </submittedName>
</protein>